<dbReference type="Gene3D" id="2.170.130.10">
    <property type="entry name" value="TonB-dependent receptor, plug domain"/>
    <property type="match status" value="1"/>
</dbReference>
<gene>
    <name evidence="9" type="ORF">DWX97_01320</name>
</gene>
<evidence type="ECO:0000256" key="1">
    <source>
        <dbReference type="ARBA" id="ARBA00004571"/>
    </source>
</evidence>
<dbReference type="InterPro" id="IPR036942">
    <property type="entry name" value="Beta-barrel_TonB_sf"/>
</dbReference>
<evidence type="ECO:0000313" key="10">
    <source>
        <dbReference type="Proteomes" id="UP000283341"/>
    </source>
</evidence>
<dbReference type="Gene3D" id="2.40.170.20">
    <property type="entry name" value="TonB-dependent receptor, beta-barrel domain"/>
    <property type="match status" value="1"/>
</dbReference>
<dbReference type="InterPro" id="IPR037066">
    <property type="entry name" value="Plug_dom_sf"/>
</dbReference>
<dbReference type="NCBIfam" id="TIGR04056">
    <property type="entry name" value="OMP_RagA_SusC"/>
    <property type="match status" value="1"/>
</dbReference>
<dbReference type="InterPro" id="IPR023997">
    <property type="entry name" value="TonB-dep_OMP_SusC/RagA_CS"/>
</dbReference>
<feature type="domain" description="TonB-dependent receptor plug" evidence="8">
    <location>
        <begin position="58"/>
        <end position="165"/>
    </location>
</feature>
<evidence type="ECO:0000256" key="4">
    <source>
        <dbReference type="ARBA" id="ARBA00022692"/>
    </source>
</evidence>
<evidence type="ECO:0000259" key="8">
    <source>
        <dbReference type="Pfam" id="PF07715"/>
    </source>
</evidence>
<dbReference type="GO" id="GO:0009279">
    <property type="term" value="C:cell outer membrane"/>
    <property type="evidence" value="ECO:0007669"/>
    <property type="project" value="UniProtKB-SubCell"/>
</dbReference>
<dbReference type="AlphaFoldDB" id="A0A412IPA8"/>
<evidence type="ECO:0000256" key="2">
    <source>
        <dbReference type="ARBA" id="ARBA00022448"/>
    </source>
</evidence>
<proteinExistence type="inferred from homology"/>
<organism evidence="9 10">
    <name type="scientific">Bacteroides cellulosilyticus</name>
    <dbReference type="NCBI Taxonomy" id="246787"/>
    <lineage>
        <taxon>Bacteria</taxon>
        <taxon>Pseudomonadati</taxon>
        <taxon>Bacteroidota</taxon>
        <taxon>Bacteroidia</taxon>
        <taxon>Bacteroidales</taxon>
        <taxon>Bacteroidaceae</taxon>
        <taxon>Bacteroides</taxon>
    </lineage>
</organism>
<dbReference type="Pfam" id="PF07715">
    <property type="entry name" value="Plug"/>
    <property type="match status" value="1"/>
</dbReference>
<dbReference type="Proteomes" id="UP000283341">
    <property type="component" value="Unassembled WGS sequence"/>
</dbReference>
<evidence type="ECO:0000256" key="6">
    <source>
        <dbReference type="ARBA" id="ARBA00023237"/>
    </source>
</evidence>
<keyword evidence="5 7" id="KW-0472">Membrane</keyword>
<name>A0A412IPA8_9BACE</name>
<evidence type="ECO:0000256" key="7">
    <source>
        <dbReference type="PROSITE-ProRule" id="PRU01360"/>
    </source>
</evidence>
<evidence type="ECO:0000313" key="9">
    <source>
        <dbReference type="EMBL" id="RGS39947.1"/>
    </source>
</evidence>
<keyword evidence="6 7" id="KW-0998">Cell outer membrane</keyword>
<dbReference type="PROSITE" id="PS52016">
    <property type="entry name" value="TONB_DEPENDENT_REC_3"/>
    <property type="match status" value="1"/>
</dbReference>
<comment type="similarity">
    <text evidence="7">Belongs to the TonB-dependent receptor family.</text>
</comment>
<comment type="caution">
    <text evidence="9">The sequence shown here is derived from an EMBL/GenBank/DDBJ whole genome shotgun (WGS) entry which is preliminary data.</text>
</comment>
<evidence type="ECO:0000256" key="3">
    <source>
        <dbReference type="ARBA" id="ARBA00022452"/>
    </source>
</evidence>
<keyword evidence="2 7" id="KW-0813">Transport</keyword>
<dbReference type="NCBIfam" id="TIGR04057">
    <property type="entry name" value="SusC_RagA_signa"/>
    <property type="match status" value="1"/>
</dbReference>
<sequence>MLISVIYIVPSSAKTLQVSYIGMQTQEVAIKPTMKVTMKSDAEMLDEVMVVAYGTAKKSQFTGSASTIKADKIAERQVSNISNALSGQVAGVQTTSGNGQPGTGSTVRIRGVGSLSASNNPLYVVDGVPYDGDISAINSQDIESLTVLKDAASNALYGARGANGVILVTTKKGATGKATVNLDAKWGTNRRGVSNYDVMTSSQEYVENYYTAMLNGYAGGDPNRVLSNGMTGNQYINSLLFSKDGLGYPVYTVPNGEGYIGVDGKLNPNAKLGRVYGDYYITPDDWEKELLDNGNLRQEYNVNISGSTEKMNYYMSAGYLDDSGLIPGSSFSRLSFRLKADYQVKEWLKVGANVAYSNIVSRYPDEQTTSGSSTNLFYITNNIAPIYPLYIRNADGSIKKDARGFTMYDYGNGMYTDGTTALNRPFLSQSNPASALQLDKNEYNMDILSGRAFVEVSIIEGLKATANWGMDLDNTRYTELINPYYGQYAGNTGGVVGVSHSRVFSINQQYLLTYKKNFGDHNIDLLAGFESYDYKNQALSGSKQKVYNPNIVELNNAINTPSANSSTANYATAGFLFRAQYDYLEKYFASASFRRDASSRFHPDNRWGNFWSVGLGWLMNKESFLQNTSWIDMLKFKISYGAQGNDNIGNYYAYLDQYTVSNSNNDFALALSYKGNKDITWETSHSFNTGFDFEFFKGRLSGTVEYFSRKTTDMLYNKPMNASAGYASIPMNVGSMTNKGVELDLNGLLIETNDLTWRMNFNLTHFKNTINELDPSLNGEMISGSYIYREGESRYQFYLRKYAGVDENGVAQYYKDITDAEGNVTGQEKTTDAPNATRYATGDILPKVYGGFGTSLNAYGFDFSISFAYQLGGRMYDNGYASLMNSGTDPGQNWHKDILKAWTADNKGSNIPRLSATDQYANYLSDRFLTKSDYLSINSITLGYTLPKSWVRSLNISSLRVYMSADNVALFSKRKGFDPRQSYTTASADVYSPIRAISGGLSLSF</sequence>
<accession>A0A412IPA8</accession>
<evidence type="ECO:0000256" key="5">
    <source>
        <dbReference type="ARBA" id="ARBA00023136"/>
    </source>
</evidence>
<keyword evidence="3 7" id="KW-1134">Transmembrane beta strand</keyword>
<keyword evidence="9" id="KW-0675">Receptor</keyword>
<keyword evidence="4 7" id="KW-0812">Transmembrane</keyword>
<dbReference type="InterPro" id="IPR023996">
    <property type="entry name" value="TonB-dep_OMP_SusC/RagA"/>
</dbReference>
<reference evidence="9 10" key="1">
    <citation type="submission" date="2018-08" db="EMBL/GenBank/DDBJ databases">
        <title>A genome reference for cultivated species of the human gut microbiota.</title>
        <authorList>
            <person name="Zou Y."/>
            <person name="Xue W."/>
            <person name="Luo G."/>
        </authorList>
    </citation>
    <scope>NUCLEOTIDE SEQUENCE [LARGE SCALE GENOMIC DNA]</scope>
    <source>
        <strain evidence="9 10">AF22-3AC</strain>
    </source>
</reference>
<dbReference type="EMBL" id="QRVJ01000001">
    <property type="protein sequence ID" value="RGS39947.1"/>
    <property type="molecule type" value="Genomic_DNA"/>
</dbReference>
<dbReference type="InterPro" id="IPR039426">
    <property type="entry name" value="TonB-dep_rcpt-like"/>
</dbReference>
<dbReference type="InterPro" id="IPR012910">
    <property type="entry name" value="Plug_dom"/>
</dbReference>
<comment type="subcellular location">
    <subcellularLocation>
        <location evidence="1 7">Cell outer membrane</location>
        <topology evidence="1 7">Multi-pass membrane protein</topology>
    </subcellularLocation>
</comment>
<protein>
    <submittedName>
        <fullName evidence="9">TonB-dependent receptor</fullName>
    </submittedName>
</protein>
<dbReference type="FunFam" id="2.170.130.10:FF:000003">
    <property type="entry name" value="SusC/RagA family TonB-linked outer membrane protein"/>
    <property type="match status" value="1"/>
</dbReference>
<dbReference type="SUPFAM" id="SSF56935">
    <property type="entry name" value="Porins"/>
    <property type="match status" value="1"/>
</dbReference>